<name>A0AAJ7P9V6_9ACAR</name>
<reference evidence="4" key="1">
    <citation type="submission" date="2025-08" db="UniProtKB">
        <authorList>
            <consortium name="RefSeq"/>
        </authorList>
    </citation>
    <scope>IDENTIFICATION</scope>
</reference>
<evidence type="ECO:0000256" key="2">
    <source>
        <dbReference type="SAM" id="Phobius"/>
    </source>
</evidence>
<accession>A0AAJ7P9V6</accession>
<feature type="region of interest" description="Disordered" evidence="1">
    <location>
        <begin position="341"/>
        <end position="365"/>
    </location>
</feature>
<sequence length="365" mass="42330">MRTVHNRSRRRRATVAIVFAVASALVASGFLFAVLTNPLHEGYASPWRGTTSSSGVIQIIVFAKYASSKPKVVDDLCETLKSISKNLSTSLHVHVLADNRSFGTISGAVSSINKMSNMDIHYTIYDLRAIGEKEEPMVKLLRKYFFTKPVRKYDDDIFFLTPGFHRIFSRLDRAIFLDTDLRFHDDIRKLWDIFPEFTEENIIGIADDLQPMYREKFADYREKNPETDVGSPHPGKQGFNTGVVLMHLGRMRNSSKYNWNFDEDHLRSLQEKYFFNGDLGHQDFFTLLGMEYPELFYHLHCSWNRQLEMTWALRVSEELFEKYHRCDGLIKVYHANAGSKFPEEDSHASLQDNREGNYSRARRLA</sequence>
<dbReference type="Gene3D" id="3.90.550.10">
    <property type="entry name" value="Spore Coat Polysaccharide Biosynthesis Protein SpsA, Chain A"/>
    <property type="match status" value="1"/>
</dbReference>
<organism evidence="3 4">
    <name type="scientific">Galendromus occidentalis</name>
    <name type="common">western predatory mite</name>
    <dbReference type="NCBI Taxonomy" id="34638"/>
    <lineage>
        <taxon>Eukaryota</taxon>
        <taxon>Metazoa</taxon>
        <taxon>Ecdysozoa</taxon>
        <taxon>Arthropoda</taxon>
        <taxon>Chelicerata</taxon>
        <taxon>Arachnida</taxon>
        <taxon>Acari</taxon>
        <taxon>Parasitiformes</taxon>
        <taxon>Mesostigmata</taxon>
        <taxon>Gamasina</taxon>
        <taxon>Phytoseioidea</taxon>
        <taxon>Phytoseiidae</taxon>
        <taxon>Typhlodrominae</taxon>
        <taxon>Galendromus</taxon>
    </lineage>
</organism>
<dbReference type="InterPro" id="IPR029044">
    <property type="entry name" value="Nucleotide-diphossugar_trans"/>
</dbReference>
<dbReference type="GO" id="GO:0005789">
    <property type="term" value="C:endoplasmic reticulum membrane"/>
    <property type="evidence" value="ECO:0007669"/>
    <property type="project" value="TreeGrafter"/>
</dbReference>
<dbReference type="SUPFAM" id="SSF53448">
    <property type="entry name" value="Nucleotide-diphospho-sugar transferases"/>
    <property type="match status" value="1"/>
</dbReference>
<dbReference type="PANTHER" id="PTHR46612:SF1">
    <property type="entry name" value="XYLOSIDE XYLOSYLTRANSFERASE 1"/>
    <property type="match status" value="1"/>
</dbReference>
<protein>
    <submittedName>
        <fullName evidence="4">Xyloside xylosyltransferase 1</fullName>
    </submittedName>
</protein>
<evidence type="ECO:0000313" key="3">
    <source>
        <dbReference type="Proteomes" id="UP000694867"/>
    </source>
</evidence>
<dbReference type="Pfam" id="PF01501">
    <property type="entry name" value="Glyco_transf_8"/>
    <property type="match status" value="1"/>
</dbReference>
<dbReference type="GO" id="GO:0140560">
    <property type="term" value="F:xylosyl alpha-1,3-xylosyltransferase activity"/>
    <property type="evidence" value="ECO:0007669"/>
    <property type="project" value="TreeGrafter"/>
</dbReference>
<dbReference type="KEGG" id="goe:100903128"/>
<dbReference type="InterPro" id="IPR042465">
    <property type="entry name" value="XXLT1"/>
</dbReference>
<dbReference type="PANTHER" id="PTHR46612">
    <property type="entry name" value="XYLOSIDE XYLOSYLTRANSFERASE 1"/>
    <property type="match status" value="1"/>
</dbReference>
<dbReference type="InterPro" id="IPR002495">
    <property type="entry name" value="Glyco_trans_8"/>
</dbReference>
<feature type="compositionally biased region" description="Basic and acidic residues" evidence="1">
    <location>
        <begin position="341"/>
        <end position="357"/>
    </location>
</feature>
<evidence type="ECO:0000256" key="1">
    <source>
        <dbReference type="SAM" id="MobiDB-lite"/>
    </source>
</evidence>
<keyword evidence="2" id="KW-1133">Transmembrane helix</keyword>
<gene>
    <name evidence="4" type="primary">LOC100903128</name>
</gene>
<proteinExistence type="predicted"/>
<feature type="transmembrane region" description="Helical" evidence="2">
    <location>
        <begin position="12"/>
        <end position="35"/>
    </location>
</feature>
<dbReference type="AlphaFoldDB" id="A0AAJ7P9V6"/>
<dbReference type="GeneID" id="100903128"/>
<dbReference type="GO" id="GO:0016266">
    <property type="term" value="P:protein O-linked glycosylation via N-acetyl-galactosamine"/>
    <property type="evidence" value="ECO:0007669"/>
    <property type="project" value="TreeGrafter"/>
</dbReference>
<keyword evidence="3" id="KW-1185">Reference proteome</keyword>
<evidence type="ECO:0000313" key="4">
    <source>
        <dbReference type="RefSeq" id="XP_018495180.1"/>
    </source>
</evidence>
<dbReference type="RefSeq" id="XP_018495180.1">
    <property type="nucleotide sequence ID" value="XM_018639664.1"/>
</dbReference>
<keyword evidence="2" id="KW-0472">Membrane</keyword>
<keyword evidence="2" id="KW-0812">Transmembrane</keyword>
<dbReference type="Proteomes" id="UP000694867">
    <property type="component" value="Unplaced"/>
</dbReference>